<feature type="domain" description="DOCKER" evidence="2">
    <location>
        <begin position="1434"/>
        <end position="1845"/>
    </location>
</feature>
<dbReference type="InterPro" id="IPR046773">
    <property type="entry name" value="DOCKER_Lobe_C"/>
</dbReference>
<dbReference type="PANTHER" id="PTHR45653">
    <property type="entry name" value="DEDICATOR OF CYTOKINESIS"/>
    <property type="match status" value="1"/>
</dbReference>
<gene>
    <name evidence="3" type="ORF">RI543_002094</name>
</gene>
<dbReference type="PANTHER" id="PTHR45653:SF10">
    <property type="entry name" value="MYOBLAST CITY, ISOFORM B"/>
    <property type="match status" value="1"/>
</dbReference>
<dbReference type="InterPro" id="IPR057500">
    <property type="entry name" value="C2_DCK1_4th"/>
</dbReference>
<protein>
    <recommendedName>
        <fullName evidence="2">DOCKER domain-containing protein</fullName>
    </recommendedName>
</protein>
<dbReference type="PROSITE" id="PS51651">
    <property type="entry name" value="DOCKER"/>
    <property type="match status" value="1"/>
</dbReference>
<comment type="similarity">
    <text evidence="1">Belongs to the DOCK family.</text>
</comment>
<dbReference type="InterPro" id="IPR026791">
    <property type="entry name" value="DOCK"/>
</dbReference>
<accession>A0AAN7WHH4</accession>
<dbReference type="GO" id="GO:0005886">
    <property type="term" value="C:plasma membrane"/>
    <property type="evidence" value="ECO:0007669"/>
    <property type="project" value="TreeGrafter"/>
</dbReference>
<dbReference type="InterPro" id="IPR027357">
    <property type="entry name" value="DOCKER_dom"/>
</dbReference>
<dbReference type="CDD" id="cd11684">
    <property type="entry name" value="DHR2_DOCK"/>
    <property type="match status" value="1"/>
</dbReference>
<evidence type="ECO:0000313" key="3">
    <source>
        <dbReference type="EMBL" id="KAK5780338.1"/>
    </source>
</evidence>
<dbReference type="GO" id="GO:0005085">
    <property type="term" value="F:guanyl-nucleotide exchange factor activity"/>
    <property type="evidence" value="ECO:0007669"/>
    <property type="project" value="InterPro"/>
</dbReference>
<evidence type="ECO:0000313" key="4">
    <source>
        <dbReference type="Proteomes" id="UP001306508"/>
    </source>
</evidence>
<sequence>MRWFATDDVIEATVIKSFLPLQKHPELNNNDQVKFKYHDVYVGSKVYIFELTEDKRWCRGYLYSSRMPVDYIYSLINTSDIQLNDMRSKIVVVPYKYVYFDKKGIHNNNNNNNSSANKRKWINDLTFNLNVQSNSSLFQAFNISNFDVSLPSSFPLHIWLSNEELSDLNSLQRDIHIFLNILCSYIYIFYSNQDYILFDHLTDFFNEISALYYKLSYKLCLKSERLQIIESINQLLSNVSKIISFVCDSTKQSTDIVENTKKNAITIVDTYGYDSIFPNLYLYNNTLEINYPNLQKFVNEYLTYALLNHQHQYLISSQMTKKRFTCDIPLASDIVIHDYLTTNVLINIWKISTAMVNGMHGLNKLTVIVSLMSEDETLITEPLEIPYKSLKNTSTFNLHCPVFFKDLLKSVVYNNRVFLVVVLKKEIKISFKKDIILSSFIKPLTLIKDTNMVSKIHKINQGVAIGIIDISSIFKSKLPSNSNLTQHRNENIYKFTVNLYSCVSKDDKEKPKYGTYKNIVGHSSITHIKEEWGSLITNILTNSVDDLISYRHAKSITVSIKEIESIGGNYPIYKNVKCSENYGNLIVSNRVLEKLYLKLGKVSLLGITNRITNIKSIVIKILPMNENIKFINGTQTMELDSWMSISVSPEEYINEIITIINILPSMKNESFKIFAYINGYLMAHGSLLIIKDGKIIESLSRKGVPLFSSQGDRIIDLFVYISYHGSHFNPPSIIRDFNRLLSMSDRVKKKVNMMEFKEKSERVLAAIEKLNSARFDKYFEEMLIKYLQFFEMIVYLDLLETQLPEKLVLSLASFLRLTIHSPNSGYKEKFFVFFGRHLKLRDSLPQVGYWILIEINNLLENRILLNRNQLNDICEEFLFLLMLSFISTDCKTEWYNILDNTMIQISKFIEESDRGFWNGQNSLLEAYNVWILGEDIDLAGDRILRYTEVICQSFIRSKLLQGINNRNLNEKEVRYLNTKFLILQTVIRHEKLKARFFEQLNIDPIAFYFLSKTLQWILKSLHIFMRNSKFYHTFSLCNTVIMYIIDNVQDPKLMKHLLRLIPSICEIFLEVNKYHRENNLNNPKSTFTALFPVTLESWQYPVDLILKDHIILSEILLEIATILCKLSAIATTLYGNYVTFETLLEDCKLEMRVDSVFYINKLNKESVMVIIEAVESLVESDFFPQNTLLGITALIIRCCVELLILCKDFILENYFKKNLTEKSREKDKKLLISYFKCLFKISNHKVVSLLKVGILPGKIICRLRDNMKQQIFFLLETFWNISRKEDLQHSDCFEMKYKLIVDTPLLLKEIIISLFQKDIPMTKIYCKFLFHVIMSYWKYTGNLVELLNKCVIEIYNTHKEGNLHIEEEILKNYIRCVIMTIDISENDLHFHAIIDFFQELFIFLQHILELDKVPKSLEYNDQRIICKFKLFNHLMDINHPEYFEKLINDLFIGFIKKQDFVQAALILELFANTYNWCPYYYYAAIKCPPLPKQTSFERKEYLYKEAGRNFSRGLKFEKALSVYNKLLNAYNEVNYDMDGLAFVHDQISHIYIQMQHVDKMIPNYFKVEFFGNGFPSMLRNKVFIYEGLPFEHISSIQSRLLQMYPYSQVVNTPSEDEISVLNRKIDKFISVVTVEPVEKAIDQANNILDTTTSMSRLHDGIKVFKYSKRIPGSSDVADIWVEEYIYTTVDEFPTLFYKSPVKDVIKRRISPIENAIRDIETKILELTTLKYSCYKTVKNNDELSLNLFQEFSRNITGTISAPVNGGLSKYRKFLIEPTCDQYAKNKIEKLALLLDKLTVLLSHCLLLNERLQTISGIQDDNHKILVELYQESFSNEIKRNGINLDEMIIEDIMKDELHPNKRYSSFSPTRVAKS</sequence>
<dbReference type="Gene3D" id="1.25.40.410">
    <property type="match status" value="1"/>
</dbReference>
<dbReference type="Gene3D" id="1.20.58.740">
    <property type="match status" value="1"/>
</dbReference>
<evidence type="ECO:0000256" key="1">
    <source>
        <dbReference type="PROSITE-ProRule" id="PRU00984"/>
    </source>
</evidence>
<dbReference type="InterPro" id="IPR043162">
    <property type="entry name" value="DOCK_C_lobe_C"/>
</dbReference>
<evidence type="ECO:0000259" key="2">
    <source>
        <dbReference type="PROSITE" id="PS51651"/>
    </source>
</evidence>
<dbReference type="Proteomes" id="UP001306508">
    <property type="component" value="Unassembled WGS sequence"/>
</dbReference>
<proteinExistence type="inferred from homology"/>
<dbReference type="GO" id="GO:0007264">
    <property type="term" value="P:small GTPase-mediated signal transduction"/>
    <property type="evidence" value="ECO:0007669"/>
    <property type="project" value="InterPro"/>
</dbReference>
<reference evidence="4" key="1">
    <citation type="submission" date="2023-07" db="EMBL/GenBank/DDBJ databases">
        <title>A draft genome of Kazachstania heterogenica Y-27499.</title>
        <authorList>
            <person name="Donic C."/>
            <person name="Kralova J.S."/>
            <person name="Fidel L."/>
            <person name="Ben-Dor S."/>
            <person name="Jung S."/>
        </authorList>
    </citation>
    <scope>NUCLEOTIDE SEQUENCE [LARGE SCALE GENOMIC DNA]</scope>
    <source>
        <strain evidence="4">Y27499</strain>
    </source>
</reference>
<dbReference type="InterPro" id="IPR043161">
    <property type="entry name" value="DOCK_C_lobe_A"/>
</dbReference>
<dbReference type="GO" id="GO:0005737">
    <property type="term" value="C:cytoplasm"/>
    <property type="evidence" value="ECO:0007669"/>
    <property type="project" value="TreeGrafter"/>
</dbReference>
<organism evidence="3 4">
    <name type="scientific">Arxiozyma heterogenica</name>
    <dbReference type="NCBI Taxonomy" id="278026"/>
    <lineage>
        <taxon>Eukaryota</taxon>
        <taxon>Fungi</taxon>
        <taxon>Dikarya</taxon>
        <taxon>Ascomycota</taxon>
        <taxon>Saccharomycotina</taxon>
        <taxon>Saccharomycetes</taxon>
        <taxon>Saccharomycetales</taxon>
        <taxon>Saccharomycetaceae</taxon>
        <taxon>Arxiozyma</taxon>
    </lineage>
</organism>
<dbReference type="EMBL" id="JAWIZZ010000041">
    <property type="protein sequence ID" value="KAK5780338.1"/>
    <property type="molecule type" value="Genomic_DNA"/>
</dbReference>
<keyword evidence="4" id="KW-1185">Reference proteome</keyword>
<comment type="caution">
    <text evidence="3">The sequence shown here is derived from an EMBL/GenBank/DDBJ whole genome shotgun (WGS) entry which is preliminary data.</text>
</comment>
<name>A0AAN7WHH4_9SACH</name>
<dbReference type="GO" id="GO:0031267">
    <property type="term" value="F:small GTPase binding"/>
    <property type="evidence" value="ECO:0007669"/>
    <property type="project" value="TreeGrafter"/>
</dbReference>
<dbReference type="Pfam" id="PF25338">
    <property type="entry name" value="C2_DCK_4th"/>
    <property type="match status" value="1"/>
</dbReference>
<dbReference type="Pfam" id="PF20421">
    <property type="entry name" value="DHR-2_Lobe_C"/>
    <property type="match status" value="1"/>
</dbReference>